<evidence type="ECO:0000313" key="2">
    <source>
        <dbReference type="Proteomes" id="UP001499854"/>
    </source>
</evidence>
<protein>
    <submittedName>
        <fullName evidence="1">Uncharacterized protein</fullName>
    </submittedName>
</protein>
<sequence>MEHISIAVAGDDDASDLEALADWLAAEPDLRGLIKVARPVPRPHELGAVVDVLVAAVSTGGAVSVLAGSLKTFLSQPRGAKVRIVVTRADGSTIELDADRVKVTAVGELTDKLLGTDRSSDAASARRSLAAADQFAATDQLPATDHDES</sequence>
<name>A0ABP5CVQ9_9ACTN</name>
<proteinExistence type="predicted"/>
<comment type="caution">
    <text evidence="1">The sequence shown here is derived from an EMBL/GenBank/DDBJ whole genome shotgun (WGS) entry which is preliminary data.</text>
</comment>
<dbReference type="Proteomes" id="UP001499854">
    <property type="component" value="Unassembled WGS sequence"/>
</dbReference>
<keyword evidence="2" id="KW-1185">Reference proteome</keyword>
<organism evidence="1 2">
    <name type="scientific">Catenulispora subtropica</name>
    <dbReference type="NCBI Taxonomy" id="450798"/>
    <lineage>
        <taxon>Bacteria</taxon>
        <taxon>Bacillati</taxon>
        <taxon>Actinomycetota</taxon>
        <taxon>Actinomycetes</taxon>
        <taxon>Catenulisporales</taxon>
        <taxon>Catenulisporaceae</taxon>
        <taxon>Catenulispora</taxon>
    </lineage>
</organism>
<dbReference type="Pfam" id="PF19953">
    <property type="entry name" value="EACC1"/>
    <property type="match status" value="1"/>
</dbReference>
<dbReference type="EMBL" id="BAAAQM010000015">
    <property type="protein sequence ID" value="GAA1969769.1"/>
    <property type="molecule type" value="Genomic_DNA"/>
</dbReference>
<reference evidence="2" key="1">
    <citation type="journal article" date="2019" name="Int. J. Syst. Evol. Microbiol.">
        <title>The Global Catalogue of Microorganisms (GCM) 10K type strain sequencing project: providing services to taxonomists for standard genome sequencing and annotation.</title>
        <authorList>
            <consortium name="The Broad Institute Genomics Platform"/>
            <consortium name="The Broad Institute Genome Sequencing Center for Infectious Disease"/>
            <person name="Wu L."/>
            <person name="Ma J."/>
        </authorList>
    </citation>
    <scope>NUCLEOTIDE SEQUENCE [LARGE SCALE GENOMIC DNA]</scope>
    <source>
        <strain evidence="2">JCM 16013</strain>
    </source>
</reference>
<dbReference type="RefSeq" id="WP_344657673.1">
    <property type="nucleotide sequence ID" value="NZ_BAAAQM010000015.1"/>
</dbReference>
<gene>
    <name evidence="1" type="ORF">GCM10009838_30600</name>
</gene>
<dbReference type="InterPro" id="IPR045428">
    <property type="entry name" value="EACC1"/>
</dbReference>
<accession>A0ABP5CVQ9</accession>
<evidence type="ECO:0000313" key="1">
    <source>
        <dbReference type="EMBL" id="GAA1969769.1"/>
    </source>
</evidence>